<feature type="domain" description="C3H1-type" evidence="7">
    <location>
        <begin position="113"/>
        <end position="140"/>
    </location>
</feature>
<feature type="compositionally biased region" description="Basic and acidic residues" evidence="6">
    <location>
        <begin position="296"/>
        <end position="308"/>
    </location>
</feature>
<feature type="compositionally biased region" description="Basic and acidic residues" evidence="6">
    <location>
        <begin position="517"/>
        <end position="526"/>
    </location>
</feature>
<feature type="region of interest" description="Disordered" evidence="6">
    <location>
        <begin position="514"/>
        <end position="548"/>
    </location>
</feature>
<gene>
    <name evidence="8" type="ORF">DY000_02047368</name>
</gene>
<dbReference type="Proteomes" id="UP000266723">
    <property type="component" value="Unassembled WGS sequence"/>
</dbReference>
<dbReference type="InterPro" id="IPR050974">
    <property type="entry name" value="Plant_ZF_CCCH"/>
</dbReference>
<feature type="compositionally biased region" description="Basic and acidic residues" evidence="6">
    <location>
        <begin position="69"/>
        <end position="85"/>
    </location>
</feature>
<feature type="region of interest" description="Disordered" evidence="6">
    <location>
        <begin position="296"/>
        <end position="378"/>
    </location>
</feature>
<evidence type="ECO:0000256" key="3">
    <source>
        <dbReference type="ARBA" id="ARBA00022833"/>
    </source>
</evidence>
<feature type="compositionally biased region" description="Basic and acidic residues" evidence="6">
    <location>
        <begin position="1"/>
        <end position="51"/>
    </location>
</feature>
<feature type="compositionally biased region" description="Basic and acidic residues" evidence="6">
    <location>
        <begin position="567"/>
        <end position="583"/>
    </location>
</feature>
<sequence length="819" mass="96043">MGDDAGRRESRSMEETKDLRPRRSDVRTEQRHDHKESYTDIKRRTSHETESKSLLLKKKKKKKKMATNLDRERIEPKTTSDERIPSDYPVRPDQSSCRSYLHNGLCVRGSNCLFNHPRCKFFLRGFCKDGSACKFLHSKDNEAPMRQIDYGQEEKETKDWVFNIEKKYNLSLSQICDGIVAGYKRAKMGKRRGSQENVKEHRQRENTGWQRYFEKKRREAQEHDKLDKKRQRDVEKMEIEAEESSEEQRLKDFQGLERFKDISQIHDEIVAGYIRARKMVKIFEESGEEQRLKVFQREEGAEYNDKPRNGVNNSKNSEKRIEEAKREDDTRTYSAGTESISMEETKERDLDSRSRKSDVTTDRRHKRDPGTWAEKREPDLITDHKESYVVDTLKQQRLGDVEMQQQRSHETESKNRATNLGWERSEPKTISDERIQNGYQVRPGERICRSYLQTGLCDHGSNCLFNHPTCKFFRRGFCTDGSACKFIHAKNNEAPRLPNNTMRQPLPSDVKILPEFSHPKDRDGAETMRQGSGRHETESAYRPDEKKCNSSLSQISVVGMVAGSSSYKEKEQRQAHDDPLELRDNTEWQRGQAQENVHEHRPRDITDCQRYYEMGRRDAQEIVQQHRQRDITEFLRYFEMGRRDAQVIVQQHRQREASGRQRYLEEEKSEAQENDQEQRLMVTTLDGRFDERRHETESSSMAEKRSRFKDVIDDIAAGYERVGTEHGEGNVGRQRVEAEEIVQEQNLEGQTDPDRADILWEASSVMKLVVTVLQQCCLECLVNPTVRSSLIELKFGRGVVDWFILDLYGGISLWLPESL</sequence>
<evidence type="ECO:0000313" key="8">
    <source>
        <dbReference type="EMBL" id="KAF3610992.1"/>
    </source>
</evidence>
<dbReference type="Pfam" id="PF00642">
    <property type="entry name" value="zf-CCCH"/>
    <property type="match status" value="3"/>
</dbReference>
<feature type="region of interest" description="Disordered" evidence="6">
    <location>
        <begin position="190"/>
        <end position="247"/>
    </location>
</feature>
<dbReference type="SUPFAM" id="SSF90229">
    <property type="entry name" value="CCCH zinc finger"/>
    <property type="match status" value="3"/>
</dbReference>
<dbReference type="Gene3D" id="4.10.1000.10">
    <property type="entry name" value="Zinc finger, CCCH-type"/>
    <property type="match status" value="2"/>
</dbReference>
<feature type="compositionally biased region" description="Basic and acidic residues" evidence="6">
    <location>
        <begin position="343"/>
        <end position="362"/>
    </location>
</feature>
<feature type="zinc finger region" description="C3H1-type" evidence="5">
    <location>
        <begin position="442"/>
        <end position="463"/>
    </location>
</feature>
<proteinExistence type="predicted"/>
<feature type="domain" description="C3H1-type" evidence="7">
    <location>
        <begin position="442"/>
        <end position="463"/>
    </location>
</feature>
<feature type="region of interest" description="Disordered" evidence="6">
    <location>
        <begin position="656"/>
        <end position="676"/>
    </location>
</feature>
<feature type="compositionally biased region" description="Basic and acidic residues" evidence="6">
    <location>
        <begin position="193"/>
        <end position="205"/>
    </location>
</feature>
<keyword evidence="9" id="KW-1185">Reference proteome</keyword>
<evidence type="ECO:0000256" key="4">
    <source>
        <dbReference type="ARBA" id="ARBA00023125"/>
    </source>
</evidence>
<evidence type="ECO:0000256" key="6">
    <source>
        <dbReference type="SAM" id="MobiDB-lite"/>
    </source>
</evidence>
<organism evidence="8 9">
    <name type="scientific">Brassica cretica</name>
    <name type="common">Mustard</name>
    <dbReference type="NCBI Taxonomy" id="69181"/>
    <lineage>
        <taxon>Eukaryota</taxon>
        <taxon>Viridiplantae</taxon>
        <taxon>Streptophyta</taxon>
        <taxon>Embryophyta</taxon>
        <taxon>Tracheophyta</taxon>
        <taxon>Spermatophyta</taxon>
        <taxon>Magnoliopsida</taxon>
        <taxon>eudicotyledons</taxon>
        <taxon>Gunneridae</taxon>
        <taxon>Pentapetalae</taxon>
        <taxon>rosids</taxon>
        <taxon>malvids</taxon>
        <taxon>Brassicales</taxon>
        <taxon>Brassicaceae</taxon>
        <taxon>Brassiceae</taxon>
        <taxon>Brassica</taxon>
    </lineage>
</organism>
<comment type="caution">
    <text evidence="8">The sequence shown here is derived from an EMBL/GenBank/DDBJ whole genome shotgun (WGS) entry which is preliminary data.</text>
</comment>
<dbReference type="PROSITE" id="PS50103">
    <property type="entry name" value="ZF_C3H1"/>
    <property type="match status" value="3"/>
</dbReference>
<keyword evidence="2 5" id="KW-0863">Zinc-finger</keyword>
<evidence type="ECO:0000256" key="2">
    <source>
        <dbReference type="ARBA" id="ARBA00022771"/>
    </source>
</evidence>
<feature type="compositionally biased region" description="Basic and acidic residues" evidence="6">
    <location>
        <begin position="656"/>
        <end position="671"/>
    </location>
</feature>
<keyword evidence="1 5" id="KW-0479">Metal-binding</keyword>
<feature type="zinc finger region" description="C3H1-type" evidence="5">
    <location>
        <begin position="113"/>
        <end position="140"/>
    </location>
</feature>
<feature type="region of interest" description="Disordered" evidence="6">
    <location>
        <begin position="1"/>
        <end position="93"/>
    </location>
</feature>
<evidence type="ECO:0000256" key="1">
    <source>
        <dbReference type="ARBA" id="ARBA00022723"/>
    </source>
</evidence>
<protein>
    <recommendedName>
        <fullName evidence="7">C3H1-type domain-containing protein</fullName>
    </recommendedName>
</protein>
<dbReference type="PANTHER" id="PTHR12506:SF76">
    <property type="entry name" value="C3H1-TYPE DOMAIN-CONTAINING PROTEIN"/>
    <property type="match status" value="1"/>
</dbReference>
<feature type="compositionally biased region" description="Basic and acidic residues" evidence="6">
    <location>
        <begin position="212"/>
        <end position="239"/>
    </location>
</feature>
<accession>A0ABQ7F552</accession>
<feature type="compositionally biased region" description="Basic and acidic residues" evidence="6">
    <location>
        <begin position="533"/>
        <end position="548"/>
    </location>
</feature>
<name>A0ABQ7F552_BRACR</name>
<feature type="zinc finger region" description="C3H1-type" evidence="5">
    <location>
        <begin position="464"/>
        <end position="491"/>
    </location>
</feature>
<keyword evidence="4" id="KW-0238">DNA-binding</keyword>
<dbReference type="InterPro" id="IPR036855">
    <property type="entry name" value="Znf_CCCH_sf"/>
</dbReference>
<evidence type="ECO:0000259" key="7">
    <source>
        <dbReference type="PROSITE" id="PS50103"/>
    </source>
</evidence>
<dbReference type="InterPro" id="IPR000571">
    <property type="entry name" value="Znf_CCCH"/>
</dbReference>
<feature type="region of interest" description="Disordered" evidence="6">
    <location>
        <begin position="564"/>
        <end position="583"/>
    </location>
</feature>
<feature type="domain" description="C3H1-type" evidence="7">
    <location>
        <begin position="464"/>
        <end position="491"/>
    </location>
</feature>
<feature type="compositionally biased region" description="Polar residues" evidence="6">
    <location>
        <begin position="332"/>
        <end position="342"/>
    </location>
</feature>
<dbReference type="PANTHER" id="PTHR12506">
    <property type="entry name" value="PROTEIN PHOSPHATASE RELATED"/>
    <property type="match status" value="1"/>
</dbReference>
<dbReference type="SMART" id="SM00356">
    <property type="entry name" value="ZnF_C3H1"/>
    <property type="match status" value="4"/>
</dbReference>
<reference evidence="8 9" key="1">
    <citation type="journal article" date="2020" name="BMC Genomics">
        <title>Intraspecific diversification of the crop wild relative Brassica cretica Lam. using demographic model selection.</title>
        <authorList>
            <person name="Kioukis A."/>
            <person name="Michalopoulou V.A."/>
            <person name="Briers L."/>
            <person name="Pirintsos S."/>
            <person name="Studholme D.J."/>
            <person name="Pavlidis P."/>
            <person name="Sarris P.F."/>
        </authorList>
    </citation>
    <scope>NUCLEOTIDE SEQUENCE [LARGE SCALE GENOMIC DNA]</scope>
    <source>
        <strain evidence="9">cv. PFS-1207/04</strain>
    </source>
</reference>
<keyword evidence="3 5" id="KW-0862">Zinc</keyword>
<dbReference type="EMBL" id="QGKV02000297">
    <property type="protein sequence ID" value="KAF3610992.1"/>
    <property type="molecule type" value="Genomic_DNA"/>
</dbReference>
<feature type="compositionally biased region" description="Basic and acidic residues" evidence="6">
    <location>
        <begin position="316"/>
        <end position="331"/>
    </location>
</feature>
<evidence type="ECO:0000256" key="5">
    <source>
        <dbReference type="PROSITE-ProRule" id="PRU00723"/>
    </source>
</evidence>
<evidence type="ECO:0000313" key="9">
    <source>
        <dbReference type="Proteomes" id="UP000266723"/>
    </source>
</evidence>
<feature type="compositionally biased region" description="Basic residues" evidence="6">
    <location>
        <begin position="55"/>
        <end position="65"/>
    </location>
</feature>